<evidence type="ECO:0000313" key="3">
    <source>
        <dbReference type="Proteomes" id="UP000234681"/>
    </source>
</evidence>
<dbReference type="AlphaFoldDB" id="A6IUK6"/>
<evidence type="ECO:0000313" key="2">
    <source>
        <dbReference type="EMBL" id="EDL81257.1"/>
    </source>
</evidence>
<proteinExistence type="predicted"/>
<feature type="region of interest" description="Disordered" evidence="1">
    <location>
        <begin position="1"/>
        <end position="30"/>
    </location>
</feature>
<feature type="non-terminal residue" evidence="2">
    <location>
        <position position="92"/>
    </location>
</feature>
<reference evidence="3" key="1">
    <citation type="submission" date="2005-09" db="EMBL/GenBank/DDBJ databases">
        <authorList>
            <person name="Mural R.J."/>
            <person name="Li P.W."/>
            <person name="Adams M.D."/>
            <person name="Amanatides P.G."/>
            <person name="Baden-Tillson H."/>
            <person name="Barnstead M."/>
            <person name="Chin S.H."/>
            <person name="Dew I."/>
            <person name="Evans C.A."/>
            <person name="Ferriera S."/>
            <person name="Flanigan M."/>
            <person name="Fosler C."/>
            <person name="Glodek A."/>
            <person name="Gu Z."/>
            <person name="Holt R.A."/>
            <person name="Jennings D."/>
            <person name="Kraft C.L."/>
            <person name="Lu F."/>
            <person name="Nguyen T."/>
            <person name="Nusskern D.R."/>
            <person name="Pfannkoch C.M."/>
            <person name="Sitter C."/>
            <person name="Sutton G.G."/>
            <person name="Venter J.C."/>
            <person name="Wang Z."/>
            <person name="Woodage T."/>
            <person name="Zheng X.H."/>
            <person name="Zhong F."/>
        </authorList>
    </citation>
    <scope>NUCLEOTIDE SEQUENCE [LARGE SCALE GENOMIC DNA]</scope>
    <source>
        <strain>BN</strain>
        <strain evidence="3">Sprague-Dawley</strain>
    </source>
</reference>
<organism evidence="2 3">
    <name type="scientific">Rattus norvegicus</name>
    <name type="common">Rat</name>
    <dbReference type="NCBI Taxonomy" id="10116"/>
    <lineage>
        <taxon>Eukaryota</taxon>
        <taxon>Metazoa</taxon>
        <taxon>Chordata</taxon>
        <taxon>Craniata</taxon>
        <taxon>Vertebrata</taxon>
        <taxon>Euteleostomi</taxon>
        <taxon>Mammalia</taxon>
        <taxon>Eutheria</taxon>
        <taxon>Euarchontoglires</taxon>
        <taxon>Glires</taxon>
        <taxon>Rodentia</taxon>
        <taxon>Myomorpha</taxon>
        <taxon>Muroidea</taxon>
        <taxon>Muridae</taxon>
        <taxon>Murinae</taxon>
        <taxon>Rattus</taxon>
    </lineage>
</organism>
<protein>
    <submittedName>
        <fullName evidence="2">RCG30822</fullName>
    </submittedName>
</protein>
<accession>A6IUK6</accession>
<dbReference type="Proteomes" id="UP000234681">
    <property type="component" value="Chromosome 5"/>
</dbReference>
<evidence type="ECO:0000256" key="1">
    <source>
        <dbReference type="SAM" id="MobiDB-lite"/>
    </source>
</evidence>
<sequence length="92" mass="10211">MSPPTAHSPGPVCRENDTSRPLSQISPCRGPEAGRPPILLQIKHFSWAILLLLLGPLWKKGWEQEVVQLLRTILPNPWAPGVCGSRSLYHVL</sequence>
<dbReference type="EMBL" id="CH473968">
    <property type="protein sequence ID" value="EDL81257.1"/>
    <property type="molecule type" value="Genomic_DNA"/>
</dbReference>
<name>A6IUK6_RAT</name>
<gene>
    <name evidence="2" type="ORF">rCG_30822</name>
</gene>